<evidence type="ECO:0000256" key="1">
    <source>
        <dbReference type="SAM" id="MobiDB-lite"/>
    </source>
</evidence>
<reference evidence="2" key="1">
    <citation type="submission" date="2020-11" db="EMBL/GenBank/DDBJ databases">
        <authorList>
            <person name="Tran Van P."/>
        </authorList>
    </citation>
    <scope>NUCLEOTIDE SEQUENCE</scope>
</reference>
<dbReference type="EMBL" id="OC317681">
    <property type="protein sequence ID" value="CAD7398407.1"/>
    <property type="molecule type" value="Genomic_DNA"/>
</dbReference>
<evidence type="ECO:0000313" key="2">
    <source>
        <dbReference type="EMBL" id="CAD7398407.1"/>
    </source>
</evidence>
<feature type="region of interest" description="Disordered" evidence="1">
    <location>
        <begin position="324"/>
        <end position="343"/>
    </location>
</feature>
<dbReference type="AlphaFoldDB" id="A0A7R9GUW9"/>
<accession>A0A7R9GUW9</accession>
<gene>
    <name evidence="2" type="ORF">TCEB3V08_LOCUS4489</name>
</gene>
<organism evidence="2">
    <name type="scientific">Timema cristinae</name>
    <name type="common">Walking stick</name>
    <dbReference type="NCBI Taxonomy" id="61476"/>
    <lineage>
        <taxon>Eukaryota</taxon>
        <taxon>Metazoa</taxon>
        <taxon>Ecdysozoa</taxon>
        <taxon>Arthropoda</taxon>
        <taxon>Hexapoda</taxon>
        <taxon>Insecta</taxon>
        <taxon>Pterygota</taxon>
        <taxon>Neoptera</taxon>
        <taxon>Polyneoptera</taxon>
        <taxon>Phasmatodea</taxon>
        <taxon>Timematodea</taxon>
        <taxon>Timematoidea</taxon>
        <taxon>Timematidae</taxon>
        <taxon>Timema</taxon>
    </lineage>
</organism>
<protein>
    <submittedName>
        <fullName evidence="2">Uncharacterized protein</fullName>
    </submittedName>
</protein>
<name>A0A7R9GUW9_TIMCR</name>
<proteinExistence type="predicted"/>
<sequence>MPSFTGLAEESASDVDNLKRWNVSQNRRSGLNIHVDGISTLCSSRLAYTLTSCQFVFISFEFYLTYPDPQLIADRLSSYPAVMKRQPSSKSLVIMDTIAYFSLQRIQRKISPKPILRGPICASECLEWLNTGLEKTVHGPLYDFDGKKELTDEPGREGLVRVVVKRLPTRTRPDEILGELLEMGFSMKTFTTILCGLCVKGEKYKSHGGTVKYKNGSQFGHMRKDYYANPRCMFRGGNNESKVPVLPRSSLLSLVGLSDIQVLTGDGHNTSFQEGKTDGLSKGQKPLENIVGRKVTVTSTPKPKFLVDLFTSVLTGIPTYPLFPRPRNLPKPQSQNQPRLRTPFTPRNEVLVGRVHLPSKRLSGEVTRVGTVVLIRKALDHHAILLPSTQHMQASAIQLLTSTGPVRLISIYFPFHR</sequence>